<protein>
    <submittedName>
        <fullName evidence="1">Uncharacterized protein</fullName>
    </submittedName>
</protein>
<sequence>MEMTLDFRAGWPSLQVWPTQTRWDLQVLWQPCGTSQWPELAGKTLHLSGGGLEQCQYAETQRVLAFAKSADAKRGFLLLTRAGEIGIFSQQGLETTPFKWQSLSTDRWYLLRAVGGNGTTSFYCNGRRVGTVSGDPGNYWPERFAGDLDAKNPQGAGRIRRIRFRLQQPQNNSANTYKQCNF</sequence>
<reference evidence="1 2" key="1">
    <citation type="submission" date="2024-02" db="EMBL/GenBank/DDBJ databases">
        <authorList>
            <person name="Chen Y."/>
            <person name="Shah S."/>
            <person name="Dougan E. K."/>
            <person name="Thang M."/>
            <person name="Chan C."/>
        </authorList>
    </citation>
    <scope>NUCLEOTIDE SEQUENCE [LARGE SCALE GENOMIC DNA]</scope>
</reference>
<keyword evidence="2" id="KW-1185">Reference proteome</keyword>
<evidence type="ECO:0000313" key="1">
    <source>
        <dbReference type="EMBL" id="CAK9090620.1"/>
    </source>
</evidence>
<dbReference type="Proteomes" id="UP001642464">
    <property type="component" value="Unassembled WGS sequence"/>
</dbReference>
<gene>
    <name evidence="1" type="ORF">SCF082_LOCUS42737</name>
</gene>
<comment type="caution">
    <text evidence="1">The sequence shown here is derived from an EMBL/GenBank/DDBJ whole genome shotgun (WGS) entry which is preliminary data.</text>
</comment>
<accession>A0ABP0QRW7</accession>
<name>A0ABP0QRW7_9DINO</name>
<proteinExistence type="predicted"/>
<evidence type="ECO:0000313" key="2">
    <source>
        <dbReference type="Proteomes" id="UP001642464"/>
    </source>
</evidence>
<dbReference type="EMBL" id="CAXAMM010040017">
    <property type="protein sequence ID" value="CAK9090620.1"/>
    <property type="molecule type" value="Genomic_DNA"/>
</dbReference>
<organism evidence="1 2">
    <name type="scientific">Durusdinium trenchii</name>
    <dbReference type="NCBI Taxonomy" id="1381693"/>
    <lineage>
        <taxon>Eukaryota</taxon>
        <taxon>Sar</taxon>
        <taxon>Alveolata</taxon>
        <taxon>Dinophyceae</taxon>
        <taxon>Suessiales</taxon>
        <taxon>Symbiodiniaceae</taxon>
        <taxon>Durusdinium</taxon>
    </lineage>
</organism>